<gene>
    <name evidence="1" type="ORF">IRI77_15480</name>
</gene>
<organism evidence="1 2">
    <name type="scientific">Paludibaculum fermentans</name>
    <dbReference type="NCBI Taxonomy" id="1473598"/>
    <lineage>
        <taxon>Bacteria</taxon>
        <taxon>Pseudomonadati</taxon>
        <taxon>Acidobacteriota</taxon>
        <taxon>Terriglobia</taxon>
        <taxon>Bryobacterales</taxon>
        <taxon>Bryobacteraceae</taxon>
        <taxon>Paludibaculum</taxon>
    </lineage>
</organism>
<dbReference type="InterPro" id="IPR027417">
    <property type="entry name" value="P-loop_NTPase"/>
</dbReference>
<protein>
    <recommendedName>
        <fullName evidence="3">Terminase</fullName>
    </recommendedName>
</protein>
<dbReference type="EMBL" id="CP063849">
    <property type="protein sequence ID" value="QOY91290.1"/>
    <property type="molecule type" value="Genomic_DNA"/>
</dbReference>
<dbReference type="Gene3D" id="3.40.50.300">
    <property type="entry name" value="P-loop containing nucleotide triphosphate hydrolases"/>
    <property type="match status" value="1"/>
</dbReference>
<dbReference type="AlphaFoldDB" id="A0A7S7NWY6"/>
<evidence type="ECO:0000313" key="2">
    <source>
        <dbReference type="Proteomes" id="UP000593892"/>
    </source>
</evidence>
<dbReference type="SUPFAM" id="SSF52540">
    <property type="entry name" value="P-loop containing nucleoside triphosphate hydrolases"/>
    <property type="match status" value="1"/>
</dbReference>
<accession>A0A7S7NWY6</accession>
<proteinExistence type="predicted"/>
<dbReference type="Pfam" id="PF03237">
    <property type="entry name" value="Terminase_6N"/>
    <property type="match status" value="1"/>
</dbReference>
<keyword evidence="2" id="KW-1185">Reference proteome</keyword>
<dbReference type="Proteomes" id="UP000593892">
    <property type="component" value="Chromosome"/>
</dbReference>
<name>A0A7S7NWY6_PALFE</name>
<dbReference type="RefSeq" id="WP_194452944.1">
    <property type="nucleotide sequence ID" value="NZ_CP063849.1"/>
</dbReference>
<evidence type="ECO:0000313" key="1">
    <source>
        <dbReference type="EMBL" id="QOY91290.1"/>
    </source>
</evidence>
<dbReference type="KEGG" id="pfer:IRI77_15480"/>
<sequence length="269" mass="29883">MFASSVESMARSVMEQLKRVRRGPALVKTPSAWARAEFGFEADARQQEVLDTDARRVLLCCSRQWGKSTVTALRALHFAEHHPGTTVLCVAPSQRQSGLFLEKVQRFLKGPVVRDPREAASVKLPNGSSIIGLPGQEGTIRGFDNVGFLILDEAALIEDSVYTATRPMRVLSDGLLWLISTPHGQSGFFHDAWHDEEAGWARFKVSAAECERFRPEVLAQERVALGERMYAQEYLCEFLPSDLQMIPGHLVEGAVTDDEEPLYETPLAG</sequence>
<reference evidence="1 2" key="1">
    <citation type="submission" date="2020-10" db="EMBL/GenBank/DDBJ databases">
        <title>Complete genome sequence of Paludibaculum fermentans P105T, a facultatively anaerobic acidobacterium capable of dissimilatory Fe(III) reduction.</title>
        <authorList>
            <person name="Dedysh S.N."/>
            <person name="Beletsky A.V."/>
            <person name="Kulichevskaya I.S."/>
            <person name="Mardanov A.V."/>
            <person name="Ravin N.V."/>
        </authorList>
    </citation>
    <scope>NUCLEOTIDE SEQUENCE [LARGE SCALE GENOMIC DNA]</scope>
    <source>
        <strain evidence="1 2">P105</strain>
    </source>
</reference>
<evidence type="ECO:0008006" key="3">
    <source>
        <dbReference type="Google" id="ProtNLM"/>
    </source>
</evidence>